<dbReference type="KEGG" id="kpd:CW740_03955"/>
<dbReference type="Pfam" id="PF02542">
    <property type="entry name" value="YgbB"/>
    <property type="match status" value="1"/>
</dbReference>
<name>A0A2K9A6T9_9GAMM</name>
<feature type="binding site" evidence="9">
    <location>
        <position position="143"/>
    </location>
    <ligand>
        <name>4-CDP-2-C-methyl-D-erythritol 2-phosphate</name>
        <dbReference type="ChEBI" id="CHEBI:57919"/>
    </ligand>
</feature>
<evidence type="ECO:0000256" key="9">
    <source>
        <dbReference type="HAMAP-Rule" id="MF_00107"/>
    </source>
</evidence>
<evidence type="ECO:0000256" key="1">
    <source>
        <dbReference type="ARBA" id="ARBA00000200"/>
    </source>
</evidence>
<reference evidence="11 12" key="1">
    <citation type="submission" date="2017-12" db="EMBL/GenBank/DDBJ databases">
        <title>Kangiella profundi FT102 completed genome.</title>
        <authorList>
            <person name="Xu J."/>
            <person name="Wang J."/>
            <person name="Lu Y."/>
        </authorList>
    </citation>
    <scope>NUCLEOTIDE SEQUENCE [LARGE SCALE GENOMIC DNA]</scope>
    <source>
        <strain evidence="11 12">FT102</strain>
    </source>
</reference>
<gene>
    <name evidence="9" type="primary">ispF</name>
    <name evidence="11" type="ORF">CW740_03955</name>
</gene>
<dbReference type="Gene3D" id="3.30.1330.50">
    <property type="entry name" value="2-C-methyl-D-erythritol 2,4-cyclodiphosphate synthase"/>
    <property type="match status" value="1"/>
</dbReference>
<evidence type="ECO:0000256" key="10">
    <source>
        <dbReference type="RuleBase" id="RU004395"/>
    </source>
</evidence>
<evidence type="ECO:0000313" key="11">
    <source>
        <dbReference type="EMBL" id="AUD78450.1"/>
    </source>
</evidence>
<feature type="binding site" evidence="9">
    <location>
        <begin position="9"/>
        <end position="11"/>
    </location>
    <ligand>
        <name>4-CDP-2-C-methyl-D-erythritol 2-phosphate</name>
        <dbReference type="ChEBI" id="CHEBI:57919"/>
    </ligand>
</feature>
<feature type="binding site" evidence="9">
    <location>
        <begin position="133"/>
        <end position="136"/>
    </location>
    <ligand>
        <name>4-CDP-2-C-methyl-D-erythritol 2-phosphate</name>
        <dbReference type="ChEBI" id="CHEBI:57919"/>
    </ligand>
</feature>
<comment type="subunit">
    <text evidence="4 9">Homotrimer.</text>
</comment>
<feature type="binding site" evidence="9">
    <location>
        <begin position="35"/>
        <end position="36"/>
    </location>
    <ligand>
        <name>4-CDP-2-C-methyl-D-erythritol 2-phosphate</name>
        <dbReference type="ChEBI" id="CHEBI:57919"/>
    </ligand>
</feature>
<feature type="binding site" evidence="9">
    <location>
        <begin position="101"/>
        <end position="107"/>
    </location>
    <ligand>
        <name>4-CDP-2-C-methyl-D-erythritol 2-phosphate</name>
        <dbReference type="ChEBI" id="CHEBI:57919"/>
    </ligand>
</feature>
<dbReference type="SUPFAM" id="SSF69765">
    <property type="entry name" value="IpsF-like"/>
    <property type="match status" value="1"/>
</dbReference>
<feature type="binding site" evidence="9">
    <location>
        <position position="11"/>
    </location>
    <ligand>
        <name>a divalent metal cation</name>
        <dbReference type="ChEBI" id="CHEBI:60240"/>
    </ligand>
</feature>
<keyword evidence="12" id="KW-1185">Reference proteome</keyword>
<feature type="binding site" evidence="9">
    <location>
        <position position="140"/>
    </location>
    <ligand>
        <name>4-CDP-2-C-methyl-D-erythritol 2-phosphate</name>
        <dbReference type="ChEBI" id="CHEBI:57919"/>
    </ligand>
</feature>
<dbReference type="UniPathway" id="UPA00056">
    <property type="reaction ID" value="UER00095"/>
</dbReference>
<feature type="site" description="Transition state stabilizer" evidence="9">
    <location>
        <position position="35"/>
    </location>
</feature>
<evidence type="ECO:0000256" key="6">
    <source>
        <dbReference type="ARBA" id="ARBA00022723"/>
    </source>
</evidence>
<feature type="site" description="Transition state stabilizer" evidence="9">
    <location>
        <position position="134"/>
    </location>
</feature>
<dbReference type="AlphaFoldDB" id="A0A2K9A6T9"/>
<dbReference type="FunFam" id="3.30.1330.50:FF:000001">
    <property type="entry name" value="2-C-methyl-D-erythritol 2,4-cyclodiphosphate synthase"/>
    <property type="match status" value="1"/>
</dbReference>
<dbReference type="RefSeq" id="WP_106646321.1">
    <property type="nucleotide sequence ID" value="NZ_BMGO01000002.1"/>
</dbReference>
<dbReference type="InterPro" id="IPR003526">
    <property type="entry name" value="MECDP_synthase"/>
</dbReference>
<dbReference type="GO" id="GO:0046872">
    <property type="term" value="F:metal ion binding"/>
    <property type="evidence" value="ECO:0007669"/>
    <property type="project" value="UniProtKB-KW"/>
</dbReference>
<evidence type="ECO:0000256" key="7">
    <source>
        <dbReference type="ARBA" id="ARBA00023229"/>
    </source>
</evidence>
<proteinExistence type="inferred from homology"/>
<dbReference type="EMBL" id="CP025120">
    <property type="protein sequence ID" value="AUD78450.1"/>
    <property type="molecule type" value="Genomic_DNA"/>
</dbReference>
<comment type="pathway">
    <text evidence="2 9">Isoprenoid biosynthesis; isopentenyl diphosphate biosynthesis via DXP pathway; isopentenyl diphosphate from 1-deoxy-D-xylulose 5-phosphate: step 4/6.</text>
</comment>
<dbReference type="GO" id="GO:0008685">
    <property type="term" value="F:2-C-methyl-D-erythritol 2,4-cyclodiphosphate synthase activity"/>
    <property type="evidence" value="ECO:0007669"/>
    <property type="project" value="UniProtKB-UniRule"/>
</dbReference>
<evidence type="ECO:0000256" key="5">
    <source>
        <dbReference type="ARBA" id="ARBA00012579"/>
    </source>
</evidence>
<dbReference type="PANTHER" id="PTHR43181">
    <property type="entry name" value="2-C-METHYL-D-ERYTHRITOL 2,4-CYCLODIPHOSPHATE SYNTHASE, CHLOROPLASTIC"/>
    <property type="match status" value="1"/>
</dbReference>
<dbReference type="PANTHER" id="PTHR43181:SF1">
    <property type="entry name" value="2-C-METHYL-D-ERYTHRITOL 2,4-CYCLODIPHOSPHATE SYNTHASE, CHLOROPLASTIC"/>
    <property type="match status" value="1"/>
</dbReference>
<protein>
    <recommendedName>
        <fullName evidence="5 9">2-C-methyl-D-erythritol 2,4-cyclodiphosphate synthase</fullName>
        <shortName evidence="9">MECDP-synthase</shortName>
        <shortName evidence="9">MECPP-synthase</shortName>
        <shortName evidence="9">MECPS</shortName>
        <ecNumber evidence="5 9">4.6.1.12</ecNumber>
    </recommendedName>
</protein>
<evidence type="ECO:0000256" key="2">
    <source>
        <dbReference type="ARBA" id="ARBA00004709"/>
    </source>
</evidence>
<dbReference type="GO" id="GO:0019288">
    <property type="term" value="P:isopentenyl diphosphate biosynthetic process, methylerythritol 4-phosphate pathway"/>
    <property type="evidence" value="ECO:0007669"/>
    <property type="project" value="UniProtKB-UniRule"/>
</dbReference>
<dbReference type="GO" id="GO:0016114">
    <property type="term" value="P:terpenoid biosynthetic process"/>
    <property type="evidence" value="ECO:0007669"/>
    <property type="project" value="InterPro"/>
</dbReference>
<evidence type="ECO:0000256" key="8">
    <source>
        <dbReference type="ARBA" id="ARBA00023239"/>
    </source>
</evidence>
<organism evidence="11 12">
    <name type="scientific">Kangiella profundi</name>
    <dbReference type="NCBI Taxonomy" id="1561924"/>
    <lineage>
        <taxon>Bacteria</taxon>
        <taxon>Pseudomonadati</taxon>
        <taxon>Pseudomonadota</taxon>
        <taxon>Gammaproteobacteria</taxon>
        <taxon>Kangiellales</taxon>
        <taxon>Kangiellaceae</taxon>
        <taxon>Kangiella</taxon>
    </lineage>
</organism>
<dbReference type="EC" id="4.6.1.12" evidence="5 9"/>
<accession>A0A2K9A6T9</accession>
<dbReference type="OrthoDB" id="9804336at2"/>
<keyword evidence="7 9" id="KW-0414">Isoprene biosynthesis</keyword>
<feature type="binding site" evidence="9">
    <location>
        <begin position="57"/>
        <end position="59"/>
    </location>
    <ligand>
        <name>4-CDP-2-C-methyl-D-erythritol 2-phosphate</name>
        <dbReference type="ChEBI" id="CHEBI:57919"/>
    </ligand>
</feature>
<dbReference type="InterPro" id="IPR020555">
    <property type="entry name" value="MECDP_synthase_CS"/>
</dbReference>
<sequence length="162" mass="17144">MFRIGHGYDVHKFGGDSPLILGGVEFPGEQGLLAHSDGDVVLHAVCDALLGAIAKGDIGHHFPDTDEKFAGADSRGLLVAVMQQVHDEGYELGNLDVTIVAQAPKMASKIPDMRQVIADVCKVELNQVNVKATTTEKLGFIGRKEGIAVHSVCLLQSKSSAA</sequence>
<evidence type="ECO:0000256" key="4">
    <source>
        <dbReference type="ARBA" id="ARBA00011233"/>
    </source>
</evidence>
<feature type="binding site" evidence="9">
    <location>
        <position position="43"/>
    </location>
    <ligand>
        <name>a divalent metal cation</name>
        <dbReference type="ChEBI" id="CHEBI:60240"/>
    </ligand>
</feature>
<feature type="binding site" evidence="9">
    <location>
        <position position="9"/>
    </location>
    <ligand>
        <name>a divalent metal cation</name>
        <dbReference type="ChEBI" id="CHEBI:60240"/>
    </ligand>
</feature>
<feature type="binding site" evidence="9">
    <location>
        <begin position="62"/>
        <end position="66"/>
    </location>
    <ligand>
        <name>4-CDP-2-C-methyl-D-erythritol 2-phosphate</name>
        <dbReference type="ChEBI" id="CHEBI:57919"/>
    </ligand>
</feature>
<dbReference type="PROSITE" id="PS01350">
    <property type="entry name" value="ISPF"/>
    <property type="match status" value="1"/>
</dbReference>
<dbReference type="HAMAP" id="MF_00107">
    <property type="entry name" value="IspF"/>
    <property type="match status" value="1"/>
</dbReference>
<comment type="function">
    <text evidence="9">Involved in the biosynthesis of isopentenyl diphosphate (IPP) and dimethylallyl diphosphate (DMAPP), two major building blocks of isoprenoid compounds. Catalyzes the conversion of 4-diphosphocytidyl-2-C-methyl-D-erythritol 2-phosphate (CDP-ME2P) to 2-C-methyl-D-erythritol 2,4-cyclodiphosphate (ME-CPP) with a corresponding release of cytidine 5-monophosphate (CMP).</text>
</comment>
<evidence type="ECO:0000256" key="3">
    <source>
        <dbReference type="ARBA" id="ARBA00008480"/>
    </source>
</evidence>
<comment type="similarity">
    <text evidence="3 9 10">Belongs to the IspF family.</text>
</comment>
<comment type="catalytic activity">
    <reaction evidence="1 9 10">
        <text>4-CDP-2-C-methyl-D-erythritol 2-phosphate = 2-C-methyl-D-erythritol 2,4-cyclic diphosphate + CMP</text>
        <dbReference type="Rhea" id="RHEA:23864"/>
        <dbReference type="ChEBI" id="CHEBI:57919"/>
        <dbReference type="ChEBI" id="CHEBI:58483"/>
        <dbReference type="ChEBI" id="CHEBI:60377"/>
        <dbReference type="EC" id="4.6.1.12"/>
    </reaction>
</comment>
<keyword evidence="6 9" id="KW-0479">Metal-binding</keyword>
<dbReference type="NCBIfam" id="TIGR00151">
    <property type="entry name" value="ispF"/>
    <property type="match status" value="1"/>
</dbReference>
<evidence type="ECO:0000313" key="12">
    <source>
        <dbReference type="Proteomes" id="UP000232693"/>
    </source>
</evidence>
<dbReference type="InterPro" id="IPR036571">
    <property type="entry name" value="MECDP_synthase_sf"/>
</dbReference>
<comment type="cofactor">
    <cofactor evidence="9">
        <name>a divalent metal cation</name>
        <dbReference type="ChEBI" id="CHEBI:60240"/>
    </cofactor>
    <text evidence="9">Binds 1 divalent metal cation per subunit.</text>
</comment>
<keyword evidence="8 9" id="KW-0456">Lyase</keyword>
<dbReference type="Proteomes" id="UP000232693">
    <property type="component" value="Chromosome"/>
</dbReference>
<dbReference type="CDD" id="cd00554">
    <property type="entry name" value="MECDP_synthase"/>
    <property type="match status" value="1"/>
</dbReference>